<comment type="subcellular location">
    <subcellularLocation>
        <location evidence="1">Cell inner membrane</location>
        <topology evidence="1">Multi-pass membrane protein</topology>
    </subcellularLocation>
</comment>
<evidence type="ECO:0000256" key="7">
    <source>
        <dbReference type="ARBA" id="ARBA00022679"/>
    </source>
</evidence>
<feature type="compositionally biased region" description="Basic and acidic residues" evidence="17">
    <location>
        <begin position="752"/>
        <end position="766"/>
    </location>
</feature>
<protein>
    <recommendedName>
        <fullName evidence="4">non-specific protein-tyrosine kinase</fullName>
        <ecNumber evidence="4">2.7.10.2</ecNumber>
    </recommendedName>
</protein>
<dbReference type="PANTHER" id="PTHR32309:SF13">
    <property type="entry name" value="FERRIC ENTEROBACTIN TRANSPORT PROTEIN FEPE"/>
    <property type="match status" value="1"/>
</dbReference>
<dbReference type="FunFam" id="3.40.50.300:FF:000527">
    <property type="entry name" value="Tyrosine-protein kinase etk"/>
    <property type="match status" value="1"/>
</dbReference>
<reference evidence="21 22" key="1">
    <citation type="journal article" date="2010" name="Stand. Genomic Sci.">
        <title>Complete genome sequence of Haliangium ochraceum type strain (SMP-2).</title>
        <authorList>
            <consortium name="US DOE Joint Genome Institute (JGI-PGF)"/>
            <person name="Ivanova N."/>
            <person name="Daum C."/>
            <person name="Lang E."/>
            <person name="Abt B."/>
            <person name="Kopitz M."/>
            <person name="Saunders E."/>
            <person name="Lapidus A."/>
            <person name="Lucas S."/>
            <person name="Glavina Del Rio T."/>
            <person name="Nolan M."/>
            <person name="Tice H."/>
            <person name="Copeland A."/>
            <person name="Cheng J.F."/>
            <person name="Chen F."/>
            <person name="Bruce D."/>
            <person name="Goodwin L."/>
            <person name="Pitluck S."/>
            <person name="Mavromatis K."/>
            <person name="Pati A."/>
            <person name="Mikhailova N."/>
            <person name="Chen A."/>
            <person name="Palaniappan K."/>
            <person name="Land M."/>
            <person name="Hauser L."/>
            <person name="Chang Y.J."/>
            <person name="Jeffries C.D."/>
            <person name="Detter J.C."/>
            <person name="Brettin T."/>
            <person name="Rohde M."/>
            <person name="Goker M."/>
            <person name="Bristow J."/>
            <person name="Markowitz V."/>
            <person name="Eisen J.A."/>
            <person name="Hugenholtz P."/>
            <person name="Kyrpides N.C."/>
            <person name="Klenk H.P."/>
        </authorList>
    </citation>
    <scope>NUCLEOTIDE SEQUENCE [LARGE SCALE GENOMIC DNA]</scope>
    <source>
        <strain evidence="22">DSM 14365 / CIP 107738 / JCM 11303 / AJ 13395 / SMP-2</strain>
    </source>
</reference>
<dbReference type="CDD" id="cd05387">
    <property type="entry name" value="BY-kinase"/>
    <property type="match status" value="1"/>
</dbReference>
<dbReference type="STRING" id="502025.Hoch_0081"/>
<evidence type="ECO:0000256" key="15">
    <source>
        <dbReference type="ARBA" id="ARBA00051245"/>
    </source>
</evidence>
<keyword evidence="9" id="KW-0547">Nucleotide-binding</keyword>
<dbReference type="InterPro" id="IPR027417">
    <property type="entry name" value="P-loop_NTPase"/>
</dbReference>
<dbReference type="InterPro" id="IPR005702">
    <property type="entry name" value="Wzc-like_C"/>
</dbReference>
<proteinExistence type="inferred from homology"/>
<evidence type="ECO:0000256" key="17">
    <source>
        <dbReference type="SAM" id="MobiDB-lite"/>
    </source>
</evidence>
<gene>
    <name evidence="21" type="ordered locus">Hoch_0081</name>
</gene>
<dbReference type="eggNOG" id="COG0489">
    <property type="taxonomic scope" value="Bacteria"/>
</dbReference>
<evidence type="ECO:0000256" key="14">
    <source>
        <dbReference type="ARBA" id="ARBA00023137"/>
    </source>
</evidence>
<comment type="catalytic activity">
    <reaction evidence="15">
        <text>L-tyrosyl-[protein] + ATP = O-phospho-L-tyrosyl-[protein] + ADP + H(+)</text>
        <dbReference type="Rhea" id="RHEA:10596"/>
        <dbReference type="Rhea" id="RHEA-COMP:10136"/>
        <dbReference type="Rhea" id="RHEA-COMP:20101"/>
        <dbReference type="ChEBI" id="CHEBI:15378"/>
        <dbReference type="ChEBI" id="CHEBI:30616"/>
        <dbReference type="ChEBI" id="CHEBI:46858"/>
        <dbReference type="ChEBI" id="CHEBI:61978"/>
        <dbReference type="ChEBI" id="CHEBI:456216"/>
        <dbReference type="EC" id="2.7.10.2"/>
    </reaction>
</comment>
<dbReference type="EC" id="2.7.10.2" evidence="4"/>
<keyword evidence="8 18" id="KW-0812">Transmembrane</keyword>
<keyword evidence="10" id="KW-0418">Kinase</keyword>
<keyword evidence="6" id="KW-0997">Cell inner membrane</keyword>
<keyword evidence="22" id="KW-1185">Reference proteome</keyword>
<dbReference type="SUPFAM" id="SSF52540">
    <property type="entry name" value="P-loop containing nucleoside triphosphate hydrolases"/>
    <property type="match status" value="1"/>
</dbReference>
<evidence type="ECO:0000313" key="22">
    <source>
        <dbReference type="Proteomes" id="UP000001880"/>
    </source>
</evidence>
<evidence type="ECO:0000256" key="9">
    <source>
        <dbReference type="ARBA" id="ARBA00022741"/>
    </source>
</evidence>
<keyword evidence="13 18" id="KW-0472">Membrane</keyword>
<evidence type="ECO:0000256" key="12">
    <source>
        <dbReference type="ARBA" id="ARBA00022989"/>
    </source>
</evidence>
<keyword evidence="11" id="KW-0067">ATP-binding</keyword>
<sequence length="766" mass="84123">MSPPSTHSPARQETAASPPGAILEDERPALDLARYWRVVRKRAWLIAAVVAVGVTASVLYTRSLPKIYQATASVVIDPTPPQVFGSQVQEVIQLGAQSYWSNQEYYNTQLEIFTRFDLVERTLARHPELIDLVLATEIPGARSAGGDRDGGDSDGVADDPLSLATERLAALLTATQTRESRVVRLRAQHTEPAVAEQLANYHVDTFLAYHRNLRGENTEQITEFLDQELVTSADDLENAERALLAFKKDNDILSVSIEDRQNILAADIARYNAALSDARIERIELGTILARARALEGEAIMESPIFALASSTDMVEELKAQYIREKHKLAELSQELGPRHPAYQAQNEKVEQQYAAIEAEARRALRELSERHQAALARERQLGAELERLKAEAFELGDKTAVYKQLERKQHSEEEKYNLVLSRLGASQLSERNTASNVHLHMRARSAELVYPRVAVNLGLGGVLSLLLGLGLAFLLDFFDRTIKSPEQVEQATGAPLLGMIPAVEAAGEGADADRDRARDLFVFDKPRSAVAEHCRSIRTNILFSTAMRPTKVLTISSPRQGEGKTTTAIYLGTIMAQSGQRVLLVDTDMRRPRLHQSLGTGTATAHGLSELLLPETRIADKLDQVIVETAVPGLFLLPCGAVPPNPAELLLTERFGEVLDALRERFDRVLLDSPPLMLMNDAVVLSRRSDGVVMVARAGRTAVEDLSRSGRMVRDVDAPVLGVILNGASTARGRYGGYERYGYAGDDEDGGELRSSGRDGAERAA</sequence>
<feature type="transmembrane region" description="Helical" evidence="18">
    <location>
        <begin position="43"/>
        <end position="60"/>
    </location>
</feature>
<dbReference type="InterPro" id="IPR025669">
    <property type="entry name" value="AAA_dom"/>
</dbReference>
<evidence type="ECO:0000256" key="3">
    <source>
        <dbReference type="ARBA" id="ARBA00008883"/>
    </source>
</evidence>
<keyword evidence="12 18" id="KW-1133">Transmembrane helix</keyword>
<dbReference type="Pfam" id="PF02706">
    <property type="entry name" value="Wzz"/>
    <property type="match status" value="1"/>
</dbReference>
<dbReference type="GO" id="GO:0005524">
    <property type="term" value="F:ATP binding"/>
    <property type="evidence" value="ECO:0007669"/>
    <property type="project" value="UniProtKB-KW"/>
</dbReference>
<dbReference type="InterPro" id="IPR003856">
    <property type="entry name" value="LPS_length_determ_N"/>
</dbReference>
<evidence type="ECO:0000256" key="1">
    <source>
        <dbReference type="ARBA" id="ARBA00004429"/>
    </source>
</evidence>
<evidence type="ECO:0000256" key="8">
    <source>
        <dbReference type="ARBA" id="ARBA00022692"/>
    </source>
</evidence>
<evidence type="ECO:0000259" key="19">
    <source>
        <dbReference type="Pfam" id="PF02706"/>
    </source>
</evidence>
<dbReference type="Proteomes" id="UP000001880">
    <property type="component" value="Chromosome"/>
</dbReference>
<dbReference type="eggNOG" id="COG3206">
    <property type="taxonomic scope" value="Bacteria"/>
</dbReference>
<feature type="region of interest" description="Disordered" evidence="17">
    <location>
        <begin position="745"/>
        <end position="766"/>
    </location>
</feature>
<feature type="domain" description="Polysaccharide chain length determinant N-terminal" evidence="19">
    <location>
        <begin position="30"/>
        <end position="122"/>
    </location>
</feature>
<dbReference type="GO" id="GO:0004715">
    <property type="term" value="F:non-membrane spanning protein tyrosine kinase activity"/>
    <property type="evidence" value="ECO:0007669"/>
    <property type="project" value="UniProtKB-EC"/>
</dbReference>
<keyword evidence="5" id="KW-1003">Cell membrane</keyword>
<dbReference type="EMBL" id="CP001804">
    <property type="protein sequence ID" value="ACY12722.1"/>
    <property type="molecule type" value="Genomic_DNA"/>
</dbReference>
<evidence type="ECO:0000256" key="11">
    <source>
        <dbReference type="ARBA" id="ARBA00022840"/>
    </source>
</evidence>
<keyword evidence="14" id="KW-0829">Tyrosine-protein kinase</keyword>
<feature type="domain" description="AAA" evidence="20">
    <location>
        <begin position="552"/>
        <end position="710"/>
    </location>
</feature>
<evidence type="ECO:0000259" key="20">
    <source>
        <dbReference type="Pfam" id="PF13614"/>
    </source>
</evidence>
<keyword evidence="7 21" id="KW-0808">Transferase</keyword>
<feature type="region of interest" description="Disordered" evidence="17">
    <location>
        <begin position="1"/>
        <end position="21"/>
    </location>
</feature>
<evidence type="ECO:0000313" key="21">
    <source>
        <dbReference type="EMBL" id="ACY12722.1"/>
    </source>
</evidence>
<dbReference type="AlphaFoldDB" id="D0LGH6"/>
<dbReference type="HOGENOM" id="CLU_009912_2_1_7"/>
<accession>D0LGH6</accession>
<keyword evidence="16" id="KW-0175">Coiled coil</keyword>
<evidence type="ECO:0000256" key="4">
    <source>
        <dbReference type="ARBA" id="ARBA00011903"/>
    </source>
</evidence>
<feature type="compositionally biased region" description="Polar residues" evidence="17">
    <location>
        <begin position="1"/>
        <end position="15"/>
    </location>
</feature>
<name>D0LGH6_HALO1</name>
<comment type="similarity">
    <text evidence="2">Belongs to the CpsD/CapB family.</text>
</comment>
<dbReference type="RefSeq" id="WP_012825349.1">
    <property type="nucleotide sequence ID" value="NC_013440.1"/>
</dbReference>
<dbReference type="PANTHER" id="PTHR32309">
    <property type="entry name" value="TYROSINE-PROTEIN KINASE"/>
    <property type="match status" value="1"/>
</dbReference>
<dbReference type="GO" id="GO:0042802">
    <property type="term" value="F:identical protein binding"/>
    <property type="evidence" value="ECO:0007669"/>
    <property type="project" value="UniProtKB-ARBA"/>
</dbReference>
<dbReference type="OrthoDB" id="9812433at2"/>
<evidence type="ECO:0000256" key="18">
    <source>
        <dbReference type="SAM" id="Phobius"/>
    </source>
</evidence>
<evidence type="ECO:0000256" key="6">
    <source>
        <dbReference type="ARBA" id="ARBA00022519"/>
    </source>
</evidence>
<feature type="coiled-coil region" evidence="16">
    <location>
        <begin position="315"/>
        <end position="392"/>
    </location>
</feature>
<evidence type="ECO:0000256" key="5">
    <source>
        <dbReference type="ARBA" id="ARBA00022475"/>
    </source>
</evidence>
<evidence type="ECO:0000256" key="10">
    <source>
        <dbReference type="ARBA" id="ARBA00022777"/>
    </source>
</evidence>
<evidence type="ECO:0000256" key="16">
    <source>
        <dbReference type="SAM" id="Coils"/>
    </source>
</evidence>
<dbReference type="NCBIfam" id="TIGR01007">
    <property type="entry name" value="eps_fam"/>
    <property type="match status" value="1"/>
</dbReference>
<dbReference type="KEGG" id="hoh:Hoch_0081"/>
<evidence type="ECO:0000256" key="13">
    <source>
        <dbReference type="ARBA" id="ARBA00023136"/>
    </source>
</evidence>
<organism evidence="21 22">
    <name type="scientific">Haliangium ochraceum (strain DSM 14365 / JCM 11303 / SMP-2)</name>
    <dbReference type="NCBI Taxonomy" id="502025"/>
    <lineage>
        <taxon>Bacteria</taxon>
        <taxon>Pseudomonadati</taxon>
        <taxon>Myxococcota</taxon>
        <taxon>Polyangia</taxon>
        <taxon>Haliangiales</taxon>
        <taxon>Kofleriaceae</taxon>
        <taxon>Haliangium</taxon>
    </lineage>
</organism>
<dbReference type="Gene3D" id="3.40.50.300">
    <property type="entry name" value="P-loop containing nucleotide triphosphate hydrolases"/>
    <property type="match status" value="1"/>
</dbReference>
<feature type="transmembrane region" description="Helical" evidence="18">
    <location>
        <begin position="454"/>
        <end position="476"/>
    </location>
</feature>
<dbReference type="Pfam" id="PF13614">
    <property type="entry name" value="AAA_31"/>
    <property type="match status" value="1"/>
</dbReference>
<evidence type="ECO:0000256" key="2">
    <source>
        <dbReference type="ARBA" id="ARBA00007316"/>
    </source>
</evidence>
<dbReference type="GO" id="GO:0005886">
    <property type="term" value="C:plasma membrane"/>
    <property type="evidence" value="ECO:0007669"/>
    <property type="project" value="UniProtKB-SubCell"/>
</dbReference>
<dbReference type="InterPro" id="IPR050445">
    <property type="entry name" value="Bact_polysacc_biosynth/exp"/>
</dbReference>
<comment type="similarity">
    <text evidence="3">Belongs to the etk/wzc family.</text>
</comment>